<dbReference type="EMBL" id="AL009126">
    <property type="protein sequence ID" value="CAL5233411.1"/>
    <property type="molecule type" value="Genomic_DNA"/>
</dbReference>
<keyword evidence="2" id="KW-1185">Reference proteome</keyword>
<sequence length="23" mass="2934">MRKLRKNWRKSIVSPVLYTNEKW</sequence>
<name>A0AAT9J3X1_BACSU</name>
<organism evidence="1 2">
    <name type="scientific">Bacillus subtilis (strain 168)</name>
    <dbReference type="NCBI Taxonomy" id="224308"/>
    <lineage>
        <taxon>Bacteria</taxon>
        <taxon>Bacillati</taxon>
        <taxon>Bacillota</taxon>
        <taxon>Bacilli</taxon>
        <taxon>Bacillales</taxon>
        <taxon>Bacillaceae</taxon>
        <taxon>Bacillus</taxon>
    </lineage>
</organism>
<dbReference type="Proteomes" id="UP000001570">
    <property type="component" value="Chromosome"/>
</dbReference>
<proteinExistence type="predicted"/>
<protein>
    <submittedName>
        <fullName evidence="1">Uncharacterized protein</fullName>
    </submittedName>
</protein>
<dbReference type="AlphaFoldDB" id="A0AAT9J3X1"/>
<evidence type="ECO:0000313" key="2">
    <source>
        <dbReference type="Proteomes" id="UP000001570"/>
    </source>
</evidence>
<evidence type="ECO:0000313" key="1">
    <source>
        <dbReference type="EMBL" id="CAL5233411.1"/>
    </source>
</evidence>
<gene>
    <name evidence="1" type="primary">yzzO</name>
    <name evidence="1" type="ORF">BSU_07475</name>
</gene>
<reference evidence="1 2" key="1">
    <citation type="journal article" date="1997" name="Nature">
        <title>The complete genome sequence of the Gram-positive bacterium Bacillus subtilis.</title>
        <authorList>
            <person name="Kunst F."/>
            <person name="Ogasawara N."/>
            <person name="Moszer I."/>
            <person name="Albertini A.M."/>
            <person name="Alloni G."/>
            <person name="Azevedo V."/>
            <person name="Bertero M.G."/>
            <person name="Bessieres P."/>
            <person name="Bolotin A."/>
            <person name="Borchert S."/>
            <person name="Borriss R."/>
            <person name="Boursier L."/>
            <person name="Brans A."/>
            <person name="Braun M."/>
            <person name="Brignell S.C."/>
            <person name="Bron S."/>
            <person name="Brouillet S."/>
            <person name="Bruschi C.V."/>
            <person name="Caldwell B."/>
            <person name="Capuano V."/>
            <person name="Carter N.M."/>
            <person name="Choi S.K."/>
            <person name="Codani J.J."/>
            <person name="Connerton I.F."/>
            <person name="Cummings N.J."/>
            <person name="Daniel R.A."/>
            <person name="Denizot F."/>
            <person name="Devine K.M."/>
            <person name="Dusterhoft A."/>
            <person name="Ehrlich S.D."/>
            <person name="Emmerson P.T."/>
            <person name="Entian K.D."/>
            <person name="Errington J."/>
            <person name="Fabret C."/>
            <person name="Ferrari E."/>
            <person name="Foulger D."/>
            <person name="Fritz C."/>
            <person name="Fujita M."/>
            <person name="Fujita Y."/>
            <person name="Fuma S."/>
            <person name="Galizzi A."/>
            <person name="Galleron N."/>
            <person name="Ghim S.Y."/>
            <person name="Glaser P."/>
            <person name="Goffeau A."/>
            <person name="Golightly E.J."/>
            <person name="Grandi G."/>
            <person name="Guiseppi G."/>
            <person name="Guy B.J."/>
            <person name="Haga K."/>
            <person name="Haiech J."/>
            <person name="Harwood C.R."/>
            <person name="Henaut A."/>
            <person name="Hilbert H."/>
            <person name="Holsappel S."/>
            <person name="Hosono S."/>
            <person name="Hullo M.F."/>
            <person name="Itaya M."/>
            <person name="Jones L."/>
            <person name="Joris B."/>
            <person name="Karamata D."/>
            <person name="Kasahara Y."/>
            <person name="Klaerr-Blanchard M."/>
            <person name="Klein C."/>
            <person name="Kobayashi Y."/>
            <person name="Koetter P."/>
            <person name="Koningstein G."/>
            <person name="Krogh S."/>
            <person name="Kumano M."/>
            <person name="Kurita K."/>
            <person name="Lapidus A."/>
            <person name="Lardinois S."/>
            <person name="Lauber J."/>
            <person name="Lazarevic V."/>
            <person name="Lee S.M."/>
            <person name="Levine A."/>
            <person name="Liu H."/>
            <person name="Masuda S."/>
            <person name="Mauel C."/>
            <person name="Medigue C."/>
            <person name="Medina N."/>
            <person name="Mellado R.P."/>
            <person name="Mizuno M."/>
            <person name="Moestl D."/>
            <person name="Nakai S."/>
            <person name="Noback M."/>
            <person name="Noone D."/>
            <person name="O'Reilly M."/>
            <person name="Ogawa K."/>
            <person name="Ogiwara A."/>
            <person name="Oudega B."/>
            <person name="Park S.H."/>
            <person name="Parro V."/>
            <person name="Pohl T.M."/>
            <person name="Portetelle D."/>
            <person name="Porwollik S."/>
            <person name="Prescott A.M."/>
            <person name="Presecan E."/>
            <person name="Pujic P."/>
            <person name="Purnelle B."/>
            <person name="Rapoport G."/>
            <person name="Rey M."/>
            <person name="Reynolds S."/>
            <person name="Rieger M."/>
            <person name="Rivolta C."/>
            <person name="Rocha E."/>
            <person name="Roche B."/>
            <person name="Rose M."/>
            <person name="Sadaie Y."/>
            <person name="Sato T."/>
            <person name="Scanlan E."/>
            <person name="Schleich S."/>
            <person name="Schroeter R."/>
            <person name="Scoffone F."/>
            <person name="Sekiguchi J."/>
            <person name="Sekowska A."/>
            <person name="Seror S.J."/>
            <person name="Serror P."/>
            <person name="Shin B.S."/>
            <person name="Soldo B."/>
            <person name="Sorokin A."/>
            <person name="Tacconi E."/>
            <person name="Takagi T."/>
            <person name="Takahashi H."/>
            <person name="Takemaru K."/>
            <person name="Takeuchi M."/>
            <person name="Tamakoshi A."/>
            <person name="Tanaka T."/>
            <person name="Terpstra P."/>
            <person name="Tognoni A."/>
            <person name="Tosato V."/>
            <person name="Uchiyama S."/>
            <person name="Vandenbol M."/>
            <person name="Vannier F."/>
            <person name="Vassarotti A."/>
            <person name="Viari A."/>
            <person name="Wambutt R."/>
            <person name="Wedler E."/>
            <person name="Wedler H."/>
            <person name="Weitzenegger T."/>
            <person name="Winters P."/>
            <person name="Wipat A."/>
            <person name="Yamamoto H."/>
            <person name="Yamane K."/>
            <person name="Yasumoto K."/>
            <person name="Yata K."/>
            <person name="Yoshida K."/>
            <person name="Yoshikawa H.F."/>
            <person name="Zumstein E."/>
            <person name="Yoshikawa H."/>
            <person name="Danchin A."/>
        </authorList>
    </citation>
    <scope>NUCLEOTIDE SEQUENCE [LARGE SCALE GENOMIC DNA]</scope>
    <source>
        <strain evidence="1 2">168</strain>
    </source>
</reference>
<accession>A0AAT9J3X1</accession>